<evidence type="ECO:0000259" key="4">
    <source>
        <dbReference type="Pfam" id="PF00849"/>
    </source>
</evidence>
<sequence length="193" mass="21842">MSAPSPLIAFNKPCGVICQFSPHETHPSLKDHIDAPGFYPAGRLDTDSEGLLLLTNDGRLQARIAEPRHGKEKTYWAQVEGAPDEHKLALLRRPMDLGDFITQPARTRLLAADETERLWPRQPPVRVRKTVPDFWLEIRIQEGKNRQVRRMTAKAGYPCLRLVRIAVGALNLWDLGLAPGEWRFVSPAALNRR</sequence>
<comment type="similarity">
    <text evidence="1 3">Belongs to the pseudouridine synthase RsuA family.</text>
</comment>
<dbReference type="Pfam" id="PF00849">
    <property type="entry name" value="PseudoU_synth_2"/>
    <property type="match status" value="1"/>
</dbReference>
<organism evidence="5 6">
    <name type="scientific">Lautropia mirabilis ATCC 51599</name>
    <dbReference type="NCBI Taxonomy" id="887898"/>
    <lineage>
        <taxon>Bacteria</taxon>
        <taxon>Pseudomonadati</taxon>
        <taxon>Pseudomonadota</taxon>
        <taxon>Betaproteobacteria</taxon>
        <taxon>Burkholderiales</taxon>
        <taxon>Burkholderiaceae</taxon>
        <taxon>Lautropia</taxon>
    </lineage>
</organism>
<dbReference type="InterPro" id="IPR042092">
    <property type="entry name" value="PsdUridine_s_RsuA/RluB/E/F_cat"/>
</dbReference>
<gene>
    <name evidence="5" type="ORF">HMPREF0551_1741</name>
</gene>
<dbReference type="AlphaFoldDB" id="E7RYH7"/>
<accession>E7RYH7</accession>
<dbReference type="InterPro" id="IPR020094">
    <property type="entry name" value="TruA/RsuA/RluB/E/F_N"/>
</dbReference>
<dbReference type="NCBIfam" id="TIGR00093">
    <property type="entry name" value="pseudouridine synthase"/>
    <property type="match status" value="1"/>
</dbReference>
<evidence type="ECO:0000256" key="1">
    <source>
        <dbReference type="ARBA" id="ARBA00008348"/>
    </source>
</evidence>
<dbReference type="GO" id="GO:0006364">
    <property type="term" value="P:rRNA processing"/>
    <property type="evidence" value="ECO:0007669"/>
    <property type="project" value="UniProtKB-ARBA"/>
</dbReference>
<dbReference type="GO" id="GO:0140098">
    <property type="term" value="F:catalytic activity, acting on RNA"/>
    <property type="evidence" value="ECO:0007669"/>
    <property type="project" value="UniProtKB-ARBA"/>
</dbReference>
<dbReference type="Gene3D" id="3.30.70.580">
    <property type="entry name" value="Pseudouridine synthase I, catalytic domain, N-terminal subdomain"/>
    <property type="match status" value="1"/>
</dbReference>
<evidence type="ECO:0000256" key="2">
    <source>
        <dbReference type="ARBA" id="ARBA00023235"/>
    </source>
</evidence>
<dbReference type="EMBL" id="AEQP01000017">
    <property type="protein sequence ID" value="EFV94485.1"/>
    <property type="molecule type" value="Genomic_DNA"/>
</dbReference>
<dbReference type="Gene3D" id="3.30.70.1560">
    <property type="entry name" value="Alpha-L RNA-binding motif"/>
    <property type="match status" value="1"/>
</dbReference>
<comment type="caution">
    <text evidence="5">The sequence shown here is derived from an EMBL/GenBank/DDBJ whole genome shotgun (WGS) entry which is preliminary data.</text>
</comment>
<dbReference type="HOGENOM" id="CLU_024979_8_1_4"/>
<name>E7RYH7_9BURK</name>
<protein>
    <recommendedName>
        <fullName evidence="3">Pseudouridine synthase</fullName>
        <ecNumber evidence="3">5.4.99.-</ecNumber>
    </recommendedName>
</protein>
<dbReference type="PANTHER" id="PTHR47683:SF2">
    <property type="entry name" value="RNA-BINDING S4 DOMAIN-CONTAINING PROTEIN"/>
    <property type="match status" value="1"/>
</dbReference>
<dbReference type="eggNOG" id="COG1187">
    <property type="taxonomic scope" value="Bacteria"/>
</dbReference>
<dbReference type="PROSITE" id="PS01149">
    <property type="entry name" value="PSI_RSU"/>
    <property type="match status" value="1"/>
</dbReference>
<evidence type="ECO:0000313" key="5">
    <source>
        <dbReference type="EMBL" id="EFV94485.1"/>
    </source>
</evidence>
<dbReference type="GO" id="GO:0001522">
    <property type="term" value="P:pseudouridine synthesis"/>
    <property type="evidence" value="ECO:0007669"/>
    <property type="project" value="InterPro"/>
</dbReference>
<dbReference type="Proteomes" id="UP000011021">
    <property type="component" value="Unassembled WGS sequence"/>
</dbReference>
<dbReference type="EC" id="5.4.99.-" evidence="3"/>
<evidence type="ECO:0000313" key="6">
    <source>
        <dbReference type="Proteomes" id="UP000011021"/>
    </source>
</evidence>
<dbReference type="PANTHER" id="PTHR47683">
    <property type="entry name" value="PSEUDOURIDINE SYNTHASE FAMILY PROTEIN-RELATED"/>
    <property type="match status" value="1"/>
</dbReference>
<proteinExistence type="inferred from homology"/>
<dbReference type="InterPro" id="IPR020103">
    <property type="entry name" value="PsdUridine_synth_cat_dom_sf"/>
</dbReference>
<dbReference type="GO" id="GO:0003723">
    <property type="term" value="F:RNA binding"/>
    <property type="evidence" value="ECO:0007669"/>
    <property type="project" value="InterPro"/>
</dbReference>
<keyword evidence="6" id="KW-1185">Reference proteome</keyword>
<keyword evidence="2 3" id="KW-0413">Isomerase</keyword>
<dbReference type="SUPFAM" id="SSF55120">
    <property type="entry name" value="Pseudouridine synthase"/>
    <property type="match status" value="1"/>
</dbReference>
<dbReference type="InterPro" id="IPR006145">
    <property type="entry name" value="PsdUridine_synth_RsuA/RluA"/>
</dbReference>
<dbReference type="InterPro" id="IPR018496">
    <property type="entry name" value="PsdUridine_synth_RsuA/RluB_CS"/>
</dbReference>
<dbReference type="STRING" id="887898.HMPREF0551_1741"/>
<dbReference type="InterPro" id="IPR050343">
    <property type="entry name" value="RsuA_PseudoU_synthase"/>
</dbReference>
<feature type="domain" description="Pseudouridine synthase RsuA/RluA-like" evidence="4">
    <location>
        <begin position="7"/>
        <end position="153"/>
    </location>
</feature>
<evidence type="ECO:0000256" key="3">
    <source>
        <dbReference type="RuleBase" id="RU003887"/>
    </source>
</evidence>
<dbReference type="RefSeq" id="WP_005674073.1">
    <property type="nucleotide sequence ID" value="NZ_CP146288.1"/>
</dbReference>
<reference evidence="5 6" key="1">
    <citation type="submission" date="2010-12" db="EMBL/GenBank/DDBJ databases">
        <authorList>
            <person name="Muzny D."/>
            <person name="Qin X."/>
            <person name="Deng J."/>
            <person name="Jiang H."/>
            <person name="Liu Y."/>
            <person name="Qu J."/>
            <person name="Song X.-Z."/>
            <person name="Zhang L."/>
            <person name="Thornton R."/>
            <person name="Coyle M."/>
            <person name="Francisco L."/>
            <person name="Jackson L."/>
            <person name="Javaid M."/>
            <person name="Korchina V."/>
            <person name="Kovar C."/>
            <person name="Mata R."/>
            <person name="Mathew T."/>
            <person name="Ngo R."/>
            <person name="Nguyen L."/>
            <person name="Nguyen N."/>
            <person name="Okwuonu G."/>
            <person name="Ongeri F."/>
            <person name="Pham C."/>
            <person name="Simmons D."/>
            <person name="Wilczek-Boney K."/>
            <person name="Hale W."/>
            <person name="Jakkamsetti A."/>
            <person name="Pham P."/>
            <person name="Ruth R."/>
            <person name="San Lucas F."/>
            <person name="Warren J."/>
            <person name="Zhang J."/>
            <person name="Zhao Z."/>
            <person name="Zhou C."/>
            <person name="Zhu D."/>
            <person name="Lee S."/>
            <person name="Bess C."/>
            <person name="Blankenburg K."/>
            <person name="Forbes L."/>
            <person name="Fu Q."/>
            <person name="Gubbala S."/>
            <person name="Hirani K."/>
            <person name="Jayaseelan J.C."/>
            <person name="Lara F."/>
            <person name="Munidasa M."/>
            <person name="Palculict T."/>
            <person name="Patil S."/>
            <person name="Pu L.-L."/>
            <person name="Saada N."/>
            <person name="Tang L."/>
            <person name="Weissenberger G."/>
            <person name="Zhu Y."/>
            <person name="Hemphill L."/>
            <person name="Shang Y."/>
            <person name="Youmans B."/>
            <person name="Ayvaz T."/>
            <person name="Ross M."/>
            <person name="Santibanez J."/>
            <person name="Aqrawi P."/>
            <person name="Gross S."/>
            <person name="Joshi V."/>
            <person name="Fowler G."/>
            <person name="Nazareth L."/>
            <person name="Reid J."/>
            <person name="Worley K."/>
            <person name="Petrosino J."/>
            <person name="Highlander S."/>
            <person name="Gibbs R."/>
        </authorList>
    </citation>
    <scope>NUCLEOTIDE SEQUENCE [LARGE SCALE GENOMIC DNA]</scope>
    <source>
        <strain evidence="5 6">ATCC 51599</strain>
    </source>
</reference>
<dbReference type="GO" id="GO:0009982">
    <property type="term" value="F:pseudouridine synthase activity"/>
    <property type="evidence" value="ECO:0007669"/>
    <property type="project" value="InterPro"/>
</dbReference>
<dbReference type="InterPro" id="IPR000748">
    <property type="entry name" value="PsdUridine_synth_RsuA/RluB/E/F"/>
</dbReference>